<name>A0ABP1FXH1_9CHLO</name>
<dbReference type="SUPFAM" id="SSF50978">
    <property type="entry name" value="WD40 repeat-like"/>
    <property type="match status" value="1"/>
</dbReference>
<dbReference type="InterPro" id="IPR015943">
    <property type="entry name" value="WD40/YVTN_repeat-like_dom_sf"/>
</dbReference>
<proteinExistence type="predicted"/>
<keyword evidence="2" id="KW-1185">Reference proteome</keyword>
<comment type="caution">
    <text evidence="1">The sequence shown here is derived from an EMBL/GenBank/DDBJ whole genome shotgun (WGS) entry which is preliminary data.</text>
</comment>
<sequence>MEFKAFKQTTAKVKVLAFHPVQPWLAYADVNQGLTVWDWSSQQVVWESQLSTADEAAMQDALLQRLAEREVGYYGKPGLSRPGAITKGAAPGMVRDIAFLDTDTLFWQLAQQHSTQYQAHSRAGIPNLGRVRGLKGHRWLIAACETKIVMTDLVSQASREVPRTVLDGRAPTSLAFLSKCSPLLLGYGSGDNNNQAIITPVMAVGTSSGTIYLQNVSTLQVYARLVGGHKAGITKLQVLGSKEENGHDLLLSAGADGSVAVWEPSSAAPAGPDKERHPKTVFKAHEGAVHAMQLCQISSGSATPGPLCLVTSGDDKKVAVWDAWSWKERSQAKLFPKGSADALASSMRAGAATGSEPSVLLISGERAALWGMQPGGKHLEAKELISLESLLLAGQKKAPKIYTLAVHPLQPHIVAVGANAGVGLMAFESHVGPPVAAFPLPAFAPTDLDDAEMRPPNVATPAGFRGCHYIMAAGKELWHKAYRPGWSEGPTGRQLTADLKNRRAVATFADLGRAEVAMSSDGNFCSVLWPEQNEYAVYATDSPESTASWRELARGSAVSVAWAANSSTVAVLHVPKSSAPLQPRRSRRRSKAREEEAAAAAAQAAAAAAAAAGSAVQIYEVEDGGAVKMLCSNIILGSDRPIRLHGGLVLGVTFDKKIRSGHRREHAMRFYSWKTWEGVGDLIAEPRWLAWDPDASMAALAYPGSVVLCRPQPTFSAVASLSIQDACCGAWHKQELFLATPSEIHCILIAATEETAEPYIESVRIASHAGGLVSQAAAAGDASAALPAEAMRCAGPVAVAGVREGILWLLDARGQPFVVPLSHAGLRARSLAIAGAPTLARATAEQGLWQGNHDGLAAFMAATGRAALPEAAALSGLSLQKEFELCKGAGQLRRALACLTAMSAGATERSQLSSLPCWRRAAAEHVPLATSPLKDETSLGSRAWNLSLTLASLSPDVRLTSTADLLSIDSLAAPNQTGRDDAALEASSGSQDQEQVDWDAPLSMNAPGSNLPGASAVSNGASAAAAVAPSRRIAQDALSLAEDAAAVRHGKAVMVAALRIAAQHMAALPQPDLAAFAAQYARAGLPEEAAVAASRAPEEITALVAMLQGAPDKVPLALEAAGLVAQSAIFTQAWQTGNLLAATDAWSHALSAAAGQELKVAQ</sequence>
<evidence type="ECO:0000313" key="2">
    <source>
        <dbReference type="Proteomes" id="UP001497392"/>
    </source>
</evidence>
<dbReference type="PANTHER" id="PTHR45521">
    <property type="entry name" value="TSET COMPLEX MEMBER TSTF"/>
    <property type="match status" value="1"/>
</dbReference>
<dbReference type="Pfam" id="PF00400">
    <property type="entry name" value="WD40"/>
    <property type="match status" value="1"/>
</dbReference>
<dbReference type="PANTHER" id="PTHR45521:SF2">
    <property type="entry name" value="TRANSDUCIN_WD40 REPEAT-LIKE SUPERFAMILY PROTEIN"/>
    <property type="match status" value="1"/>
</dbReference>
<protein>
    <submittedName>
        <fullName evidence="1">G7288 protein</fullName>
    </submittedName>
</protein>
<dbReference type="Proteomes" id="UP001497392">
    <property type="component" value="Unassembled WGS sequence"/>
</dbReference>
<dbReference type="InterPro" id="IPR036322">
    <property type="entry name" value="WD40_repeat_dom_sf"/>
</dbReference>
<dbReference type="SMART" id="SM00320">
    <property type="entry name" value="WD40"/>
    <property type="match status" value="3"/>
</dbReference>
<accession>A0ABP1FXH1</accession>
<dbReference type="Gene3D" id="2.130.10.10">
    <property type="entry name" value="YVTN repeat-like/Quinoprotein amine dehydrogenase"/>
    <property type="match status" value="1"/>
</dbReference>
<dbReference type="EMBL" id="CAXHTA020000011">
    <property type="protein sequence ID" value="CAL5224581.1"/>
    <property type="molecule type" value="Genomic_DNA"/>
</dbReference>
<dbReference type="InterPro" id="IPR001680">
    <property type="entry name" value="WD40_rpt"/>
</dbReference>
<gene>
    <name evidence="1" type="primary">g7288</name>
    <name evidence="1" type="ORF">VP750_LOCUS6240</name>
</gene>
<dbReference type="InterPro" id="IPR053290">
    <property type="entry name" value="TSET_complex_member"/>
</dbReference>
<organism evidence="1 2">
    <name type="scientific">Coccomyxa viridis</name>
    <dbReference type="NCBI Taxonomy" id="1274662"/>
    <lineage>
        <taxon>Eukaryota</taxon>
        <taxon>Viridiplantae</taxon>
        <taxon>Chlorophyta</taxon>
        <taxon>core chlorophytes</taxon>
        <taxon>Trebouxiophyceae</taxon>
        <taxon>Trebouxiophyceae incertae sedis</taxon>
        <taxon>Coccomyxaceae</taxon>
        <taxon>Coccomyxa</taxon>
    </lineage>
</organism>
<reference evidence="1 2" key="1">
    <citation type="submission" date="2024-06" db="EMBL/GenBank/DDBJ databases">
        <authorList>
            <person name="Kraege A."/>
            <person name="Thomma B."/>
        </authorList>
    </citation>
    <scope>NUCLEOTIDE SEQUENCE [LARGE SCALE GENOMIC DNA]</scope>
</reference>
<evidence type="ECO:0000313" key="1">
    <source>
        <dbReference type="EMBL" id="CAL5224581.1"/>
    </source>
</evidence>